<dbReference type="EMBL" id="JACIGK010000034">
    <property type="protein sequence ID" value="MBB4267790.1"/>
    <property type="molecule type" value="Genomic_DNA"/>
</dbReference>
<dbReference type="AlphaFoldDB" id="A0A7W6RFT4"/>
<dbReference type="RefSeq" id="WP_184047810.1">
    <property type="nucleotide sequence ID" value="NZ_JACIGK010000034.1"/>
</dbReference>
<proteinExistence type="predicted"/>
<organism evidence="1 2">
    <name type="scientific">Roseospira visakhapatnamensis</name>
    <dbReference type="NCBI Taxonomy" id="390880"/>
    <lineage>
        <taxon>Bacteria</taxon>
        <taxon>Pseudomonadati</taxon>
        <taxon>Pseudomonadota</taxon>
        <taxon>Alphaproteobacteria</taxon>
        <taxon>Rhodospirillales</taxon>
        <taxon>Rhodospirillaceae</taxon>
        <taxon>Roseospira</taxon>
    </lineage>
</organism>
<comment type="caution">
    <text evidence="1">The sequence shown here is derived from an EMBL/GenBank/DDBJ whole genome shotgun (WGS) entry which is preliminary data.</text>
</comment>
<keyword evidence="2" id="KW-1185">Reference proteome</keyword>
<dbReference type="GO" id="GO:0016787">
    <property type="term" value="F:hydrolase activity"/>
    <property type="evidence" value="ECO:0007669"/>
    <property type="project" value="UniProtKB-KW"/>
</dbReference>
<dbReference type="Proteomes" id="UP000554286">
    <property type="component" value="Unassembled WGS sequence"/>
</dbReference>
<gene>
    <name evidence="1" type="ORF">GGD89_003440</name>
</gene>
<accession>A0A7W6RFT4</accession>
<reference evidence="1 2" key="1">
    <citation type="submission" date="2020-08" db="EMBL/GenBank/DDBJ databases">
        <title>Genome sequencing of Purple Non-Sulfur Bacteria from various extreme environments.</title>
        <authorList>
            <person name="Mayer M."/>
        </authorList>
    </citation>
    <scope>NUCLEOTIDE SEQUENCE [LARGE SCALE GENOMIC DNA]</scope>
    <source>
        <strain evidence="1 2">JA131</strain>
    </source>
</reference>
<evidence type="ECO:0000313" key="1">
    <source>
        <dbReference type="EMBL" id="MBB4267790.1"/>
    </source>
</evidence>
<name>A0A7W6RFT4_9PROT</name>
<evidence type="ECO:0000313" key="2">
    <source>
        <dbReference type="Proteomes" id="UP000554286"/>
    </source>
</evidence>
<keyword evidence="1" id="KW-0378">Hydrolase</keyword>
<sequence length="64" mass="7288">MTRDQFPERLADVNLKHAEAHVKALKARRAADKAERDEDAARRARDALWEEYQQALIKDAEGAA</sequence>
<protein>
    <submittedName>
        <fullName evidence="1">Putative alpha/beta hydrolase</fullName>
    </submittedName>
</protein>